<dbReference type="PANTHER" id="PTHR36837:SF4">
    <property type="entry name" value="BLR0908 PROTEIN"/>
    <property type="match status" value="1"/>
</dbReference>
<reference evidence="2" key="1">
    <citation type="submission" date="2022-08" db="EMBL/GenBank/DDBJ databases">
        <title>Nisaea acidiphila sp. nov., isolated from a marine algal debris and emended description of the genus Nisaea Urios et al. 2008.</title>
        <authorList>
            <person name="Kwon K."/>
        </authorList>
    </citation>
    <scope>NUCLEOTIDE SEQUENCE</scope>
    <source>
        <strain evidence="2">MEBiC11861</strain>
    </source>
</reference>
<sequence length="420" mass="47626">MLYHMYEATRMAIMPWRLGAQAVRNSVMAPWSPLSYTPFGRQIGSAAELFERVTRRYGKPDWGLEKTVINGKEVAVEEEIVIHRAYCNLVNFKRDTKRKDPKLLVVAPLSGHYATLLRGTVEAMLPDHDVYVTDWNDCRYVPITSDRFNLNDYIDYIIDFLHFLGPNTHVIAVCQPSVPVLAAVSVMSGWGDICVPASMTLMGGPIDTRRNPTAVNKLAKEHAIEWFERHVVTIVPPPYPGMGRRVYPGFIQLTNFISMNLDRHMISLNELFDHLVQGDDEEADKRKAFYEEYLAVMDLPAEFYLQTVETVFQKHSLPKGEMIARWHPVRPEAITKTAICCVEGELDDISGVGQTQAALDLATNLPDSMKHYHLQKNVGHYGIFNGGRWRREIAPMVKEFIRAHDHELGGKAPKVHAIAS</sequence>
<evidence type="ECO:0000313" key="2">
    <source>
        <dbReference type="EMBL" id="UUX48554.1"/>
    </source>
</evidence>
<dbReference type="InterPro" id="IPR029058">
    <property type="entry name" value="AB_hydrolase_fold"/>
</dbReference>
<dbReference type="PIRSF" id="PIRSF020818">
    <property type="entry name" value="PHB_depoly_PhaZ"/>
    <property type="match status" value="1"/>
</dbReference>
<dbReference type="AlphaFoldDB" id="A0A9J7ANN9"/>
<organism evidence="2 3">
    <name type="scientific">Nisaea acidiphila</name>
    <dbReference type="NCBI Taxonomy" id="1862145"/>
    <lineage>
        <taxon>Bacteria</taxon>
        <taxon>Pseudomonadati</taxon>
        <taxon>Pseudomonadota</taxon>
        <taxon>Alphaproteobacteria</taxon>
        <taxon>Rhodospirillales</taxon>
        <taxon>Thalassobaculaceae</taxon>
        <taxon>Nisaea</taxon>
    </lineage>
</organism>
<protein>
    <submittedName>
        <fullName evidence="2">Polyhydroxyalkanoate depolymerase</fullName>
    </submittedName>
</protein>
<feature type="domain" description="PHB de-polymerase C-terminal" evidence="1">
    <location>
        <begin position="203"/>
        <end position="404"/>
    </location>
</feature>
<gene>
    <name evidence="2" type="primary">phaZ</name>
    <name evidence="2" type="ORF">NUH88_14165</name>
</gene>
<dbReference type="SUPFAM" id="SSF53474">
    <property type="entry name" value="alpha/beta-Hydrolases"/>
    <property type="match status" value="1"/>
</dbReference>
<keyword evidence="3" id="KW-1185">Reference proteome</keyword>
<dbReference type="RefSeq" id="WP_257767061.1">
    <property type="nucleotide sequence ID" value="NZ_CP102480.1"/>
</dbReference>
<name>A0A9J7ANN9_9PROT</name>
<dbReference type="InterPro" id="IPR010915">
    <property type="entry name" value="PHB_depoly_PhaZ"/>
</dbReference>
<evidence type="ECO:0000259" key="1">
    <source>
        <dbReference type="Pfam" id="PF06850"/>
    </source>
</evidence>
<dbReference type="Proteomes" id="UP001060336">
    <property type="component" value="Chromosome"/>
</dbReference>
<dbReference type="NCBIfam" id="TIGR01849">
    <property type="entry name" value="PHB_depoly_PhaZ"/>
    <property type="match status" value="1"/>
</dbReference>
<dbReference type="PANTHER" id="PTHR36837">
    <property type="entry name" value="POLY(3-HYDROXYALKANOATE) POLYMERASE SUBUNIT PHAC"/>
    <property type="match status" value="1"/>
</dbReference>
<dbReference type="InterPro" id="IPR051321">
    <property type="entry name" value="PHA/PHB_synthase"/>
</dbReference>
<dbReference type="InterPro" id="IPR009656">
    <property type="entry name" value="PHB_depo_C"/>
</dbReference>
<proteinExistence type="predicted"/>
<dbReference type="Pfam" id="PF06850">
    <property type="entry name" value="PHB_depo_C"/>
    <property type="match status" value="1"/>
</dbReference>
<accession>A0A9J7ANN9</accession>
<dbReference type="KEGG" id="naci:NUH88_14165"/>
<dbReference type="EMBL" id="CP102480">
    <property type="protein sequence ID" value="UUX48554.1"/>
    <property type="molecule type" value="Genomic_DNA"/>
</dbReference>
<evidence type="ECO:0000313" key="3">
    <source>
        <dbReference type="Proteomes" id="UP001060336"/>
    </source>
</evidence>